<evidence type="ECO:0000313" key="2">
    <source>
        <dbReference type="Proteomes" id="UP000004208"/>
    </source>
</evidence>
<dbReference type="STRING" id="585529.HMPREF0291_11921"/>
<name>D7WDN3_9CORY</name>
<evidence type="ECO:0008006" key="3">
    <source>
        <dbReference type="Google" id="ProtNLM"/>
    </source>
</evidence>
<dbReference type="EMBL" id="ACLJ02000003">
    <property type="protein sequence ID" value="EFK54264.1"/>
    <property type="molecule type" value="Genomic_DNA"/>
</dbReference>
<dbReference type="AlphaFoldDB" id="D7WDN3"/>
<dbReference type="RefSeq" id="WP_005290787.1">
    <property type="nucleotide sequence ID" value="NZ_CM000961.1"/>
</dbReference>
<sequence>MLSWLLLILVIAAIAVFGAWVSASIFGRGEVLPPMDEPHDVMEANRAAVEGGRIDDIALEVVPRGYRQDQVDALVEQLVAKCGIAPGAVPELAPAAPNERKIVDTLTEGSERGSSHLHVEE</sequence>
<keyword evidence="2" id="KW-1185">Reference proteome</keyword>
<dbReference type="Proteomes" id="UP000004208">
    <property type="component" value="Unassembled WGS sequence"/>
</dbReference>
<organism evidence="1 2">
    <name type="scientific">Corynebacterium genitalium ATCC 33030</name>
    <dbReference type="NCBI Taxonomy" id="585529"/>
    <lineage>
        <taxon>Bacteria</taxon>
        <taxon>Bacillati</taxon>
        <taxon>Actinomycetota</taxon>
        <taxon>Actinomycetes</taxon>
        <taxon>Mycobacteriales</taxon>
        <taxon>Corynebacteriaceae</taxon>
        <taxon>Corynebacterium</taxon>
    </lineage>
</organism>
<dbReference type="HOGENOM" id="CLU_2034130_0_0_11"/>
<proteinExistence type="predicted"/>
<accession>D7WDN3</accession>
<reference evidence="1" key="1">
    <citation type="submission" date="2010-06" db="EMBL/GenBank/DDBJ databases">
        <authorList>
            <person name="Muzny D."/>
            <person name="Qin X."/>
            <person name="Buhay C."/>
            <person name="Dugan-Rocha S."/>
            <person name="Ding Y."/>
            <person name="Chen G."/>
            <person name="Hawes A."/>
            <person name="Holder M."/>
            <person name="Jhangiani S."/>
            <person name="Johnson A."/>
            <person name="Khan Z."/>
            <person name="Li Z."/>
            <person name="Liu W."/>
            <person name="Liu X."/>
            <person name="Perez L."/>
            <person name="Shen H."/>
            <person name="Wang Q."/>
            <person name="Watt J."/>
            <person name="Xi L."/>
            <person name="Xin Y."/>
            <person name="Zhou J."/>
            <person name="Deng J."/>
            <person name="Jiang H."/>
            <person name="Liu Y."/>
            <person name="Qu J."/>
            <person name="Song X.-Z."/>
            <person name="Zhang L."/>
            <person name="Villasana D."/>
            <person name="Johnson A."/>
            <person name="Liu J."/>
            <person name="Liyanage D."/>
            <person name="Lorensuhewa L."/>
            <person name="Robinson T."/>
            <person name="Song A."/>
            <person name="Song B.-B."/>
            <person name="Dinh H."/>
            <person name="Thornton R."/>
            <person name="Coyle M."/>
            <person name="Francisco L."/>
            <person name="Jackson L."/>
            <person name="Javaid M."/>
            <person name="Korchina V."/>
            <person name="Kovar C."/>
            <person name="Mata R."/>
            <person name="Mathew T."/>
            <person name="Ngo R."/>
            <person name="Nguyen L."/>
            <person name="Nguyen N."/>
            <person name="Okwuonu G."/>
            <person name="Ongeri F."/>
            <person name="Pham C."/>
            <person name="Simmons D."/>
            <person name="Wilczek-Boney K."/>
            <person name="Hale W."/>
            <person name="Jakkamsetti A."/>
            <person name="Pham P."/>
            <person name="Ruth R."/>
            <person name="San Lucas F."/>
            <person name="Warren J."/>
            <person name="Zhang J."/>
            <person name="Zhao Z."/>
            <person name="Zhou C."/>
            <person name="Zhu D."/>
            <person name="Lee S."/>
            <person name="Bess C."/>
            <person name="Blankenburg K."/>
            <person name="Forbes L."/>
            <person name="Fu Q."/>
            <person name="Gubbala S."/>
            <person name="Hirani K."/>
            <person name="Jayaseelan J.C."/>
            <person name="Lara F."/>
            <person name="Munidasa M."/>
            <person name="Palculict T."/>
            <person name="Patil S."/>
            <person name="Pu L.-L."/>
            <person name="Saada N."/>
            <person name="Tang L."/>
            <person name="Weissenberger G."/>
            <person name="Zhu Y."/>
            <person name="Hemphill L."/>
            <person name="Shang Y."/>
            <person name="Youmans B."/>
            <person name="Ayvaz T."/>
            <person name="Ross M."/>
            <person name="Santibanez J."/>
            <person name="Aqrawi P."/>
            <person name="Gross S."/>
            <person name="Joshi V."/>
            <person name="Fowler G."/>
            <person name="Nazareth L."/>
            <person name="Reid J."/>
            <person name="Worley K."/>
            <person name="Petrosino J."/>
            <person name="Highlander S."/>
            <person name="Gibbs R."/>
        </authorList>
    </citation>
    <scope>NUCLEOTIDE SEQUENCE [LARGE SCALE GENOMIC DNA]</scope>
    <source>
        <strain evidence="1">ATCC 33030</strain>
    </source>
</reference>
<protein>
    <recommendedName>
        <fullName evidence="3">DivIVA domain protein</fullName>
    </recommendedName>
</protein>
<dbReference type="eggNOG" id="ENOG5033AAR">
    <property type="taxonomic scope" value="Bacteria"/>
</dbReference>
<evidence type="ECO:0000313" key="1">
    <source>
        <dbReference type="EMBL" id="EFK54264.1"/>
    </source>
</evidence>
<comment type="caution">
    <text evidence="1">The sequence shown here is derived from an EMBL/GenBank/DDBJ whole genome shotgun (WGS) entry which is preliminary data.</text>
</comment>
<gene>
    <name evidence="1" type="ORF">HMPREF0291_11921</name>
</gene>